<organism evidence="2 3">
    <name type="scientific">Hymenobacter volaticus</name>
    <dbReference type="NCBI Taxonomy" id="2932254"/>
    <lineage>
        <taxon>Bacteria</taxon>
        <taxon>Pseudomonadati</taxon>
        <taxon>Bacteroidota</taxon>
        <taxon>Cytophagia</taxon>
        <taxon>Cytophagales</taxon>
        <taxon>Hymenobacteraceae</taxon>
        <taxon>Hymenobacter</taxon>
    </lineage>
</organism>
<dbReference type="InterPro" id="IPR029044">
    <property type="entry name" value="Nucleotide-diphossugar_trans"/>
</dbReference>
<gene>
    <name evidence="2" type="ORF">MUN86_03960</name>
</gene>
<dbReference type="RefSeq" id="WP_245122011.1">
    <property type="nucleotide sequence ID" value="NZ_CP095061.1"/>
</dbReference>
<sequence>MSASPLVSIIIPTYNAVKYVQQTVESCLAQTHDVIEIIIQDDCSNDGTWELLTKLYSQEPKVKLFRNTKNLGIGDNWNAAYTKASGEYFVIFNADDLMHPTMVAGFLSRFNADPTLDIVTGKFEILVTETNKTFIYPDHVDMHGGLVGDLYSQLFFKSAFHWNFSLVKKTLLKKVEFESGDLFLNTQVCDYELWYRCYLAGAKVYFDDTKIWGHYRKHESNSSSKPNGELRSFLKDFLYYHQNSFKEKSGLTYTKVLARRFLTFCNNRKNFEKDVFYLYVKRIAQSVL</sequence>
<dbReference type="Pfam" id="PF00535">
    <property type="entry name" value="Glycos_transf_2"/>
    <property type="match status" value="1"/>
</dbReference>
<dbReference type="InterPro" id="IPR001173">
    <property type="entry name" value="Glyco_trans_2-like"/>
</dbReference>
<dbReference type="Gene3D" id="3.90.550.10">
    <property type="entry name" value="Spore Coat Polysaccharide Biosynthesis Protein SpsA, Chain A"/>
    <property type="match status" value="1"/>
</dbReference>
<evidence type="ECO:0000313" key="3">
    <source>
        <dbReference type="Proteomes" id="UP000830401"/>
    </source>
</evidence>
<dbReference type="PANTHER" id="PTHR43685:SF2">
    <property type="entry name" value="GLYCOSYLTRANSFERASE 2-LIKE DOMAIN-CONTAINING PROTEIN"/>
    <property type="match status" value="1"/>
</dbReference>
<accession>A0ABY4G844</accession>
<dbReference type="EMBL" id="CP095061">
    <property type="protein sequence ID" value="UOQ67071.1"/>
    <property type="molecule type" value="Genomic_DNA"/>
</dbReference>
<feature type="domain" description="Glycosyltransferase 2-like" evidence="1">
    <location>
        <begin position="8"/>
        <end position="121"/>
    </location>
</feature>
<dbReference type="PANTHER" id="PTHR43685">
    <property type="entry name" value="GLYCOSYLTRANSFERASE"/>
    <property type="match status" value="1"/>
</dbReference>
<dbReference type="Proteomes" id="UP000830401">
    <property type="component" value="Chromosome"/>
</dbReference>
<reference evidence="2" key="1">
    <citation type="submission" date="2022-04" db="EMBL/GenBank/DDBJ databases">
        <title>Hymenobacter sp. isolated from the air.</title>
        <authorList>
            <person name="Won M."/>
            <person name="Lee C.-M."/>
            <person name="Woen H.-Y."/>
            <person name="Kwon S.-W."/>
        </authorList>
    </citation>
    <scope>NUCLEOTIDE SEQUENCE</scope>
    <source>
        <strain evidence="2">5420S-77</strain>
    </source>
</reference>
<keyword evidence="3" id="KW-1185">Reference proteome</keyword>
<dbReference type="SUPFAM" id="SSF53448">
    <property type="entry name" value="Nucleotide-diphospho-sugar transferases"/>
    <property type="match status" value="1"/>
</dbReference>
<evidence type="ECO:0000313" key="2">
    <source>
        <dbReference type="EMBL" id="UOQ67071.1"/>
    </source>
</evidence>
<protein>
    <submittedName>
        <fullName evidence="2">Glycosyltransferase family 2 protein</fullName>
    </submittedName>
</protein>
<name>A0ABY4G844_9BACT</name>
<evidence type="ECO:0000259" key="1">
    <source>
        <dbReference type="Pfam" id="PF00535"/>
    </source>
</evidence>
<dbReference type="InterPro" id="IPR050834">
    <property type="entry name" value="Glycosyltransf_2"/>
</dbReference>
<proteinExistence type="predicted"/>